<keyword evidence="2" id="KW-0723">Serine/threonine-protein kinase</keyword>
<dbReference type="Gene3D" id="3.90.810.10">
    <property type="entry name" value="CRIB domain"/>
    <property type="match status" value="1"/>
</dbReference>
<comment type="caution">
    <text evidence="9">The sequence shown here is derived from an EMBL/GenBank/DDBJ whole genome shotgun (WGS) entry which is preliminary data.</text>
</comment>
<evidence type="ECO:0000313" key="10">
    <source>
        <dbReference type="Proteomes" id="UP001279410"/>
    </source>
</evidence>
<dbReference type="InterPro" id="IPR051931">
    <property type="entry name" value="PAK3-like"/>
</dbReference>
<dbReference type="PANTHER" id="PTHR45832:SF11">
    <property type="entry name" value="SERINE_THREONINE-PROTEIN KINASE PAK 3"/>
    <property type="match status" value="1"/>
</dbReference>
<feature type="compositionally biased region" description="Low complexity" evidence="7">
    <location>
        <begin position="1"/>
        <end position="10"/>
    </location>
</feature>
<keyword evidence="10" id="KW-1185">Reference proteome</keyword>
<feature type="region of interest" description="Disordered" evidence="7">
    <location>
        <begin position="159"/>
        <end position="261"/>
    </location>
</feature>
<feature type="compositionally biased region" description="Polar residues" evidence="7">
    <location>
        <begin position="234"/>
        <end position="248"/>
    </location>
</feature>
<dbReference type="GO" id="GO:0005524">
    <property type="term" value="F:ATP binding"/>
    <property type="evidence" value="ECO:0007669"/>
    <property type="project" value="UniProtKB-KW"/>
</dbReference>
<dbReference type="CDD" id="cd01093">
    <property type="entry name" value="CRIB_PAK_like"/>
    <property type="match status" value="1"/>
</dbReference>
<dbReference type="Proteomes" id="UP001279410">
    <property type="component" value="Unassembled WGS sequence"/>
</dbReference>
<proteinExistence type="predicted"/>
<evidence type="ECO:0000256" key="6">
    <source>
        <dbReference type="ARBA" id="ARBA00022840"/>
    </source>
</evidence>
<keyword evidence="3" id="KW-0808">Transferase</keyword>
<name>A0AAD3M3A4_LATJO</name>
<evidence type="ECO:0000256" key="5">
    <source>
        <dbReference type="ARBA" id="ARBA00022777"/>
    </source>
</evidence>
<organism evidence="9 10">
    <name type="scientific">Lates japonicus</name>
    <name type="common">Japanese lates</name>
    <dbReference type="NCBI Taxonomy" id="270547"/>
    <lineage>
        <taxon>Eukaryota</taxon>
        <taxon>Metazoa</taxon>
        <taxon>Chordata</taxon>
        <taxon>Craniata</taxon>
        <taxon>Vertebrata</taxon>
        <taxon>Euteleostomi</taxon>
        <taxon>Actinopterygii</taxon>
        <taxon>Neopterygii</taxon>
        <taxon>Teleostei</taxon>
        <taxon>Neoteleostei</taxon>
        <taxon>Acanthomorphata</taxon>
        <taxon>Carangaria</taxon>
        <taxon>Carangaria incertae sedis</taxon>
        <taxon>Centropomidae</taxon>
        <taxon>Lates</taxon>
    </lineage>
</organism>
<feature type="compositionally biased region" description="Acidic residues" evidence="7">
    <location>
        <begin position="175"/>
        <end position="198"/>
    </location>
</feature>
<evidence type="ECO:0000259" key="8">
    <source>
        <dbReference type="PROSITE" id="PS50108"/>
    </source>
</evidence>
<evidence type="ECO:0000256" key="4">
    <source>
        <dbReference type="ARBA" id="ARBA00022741"/>
    </source>
</evidence>
<dbReference type="EC" id="2.7.11.1" evidence="1"/>
<dbReference type="PROSITE" id="PS50108">
    <property type="entry name" value="CRIB"/>
    <property type="match status" value="1"/>
</dbReference>
<dbReference type="GO" id="GO:0004674">
    <property type="term" value="F:protein serine/threonine kinase activity"/>
    <property type="evidence" value="ECO:0007669"/>
    <property type="project" value="UniProtKB-KW"/>
</dbReference>
<dbReference type="FunFam" id="3.90.810.10:FF:000001">
    <property type="entry name" value="Non-specific serine/threonine protein kinase"/>
    <property type="match status" value="1"/>
</dbReference>
<dbReference type="AlphaFoldDB" id="A0AAD3M3A4"/>
<evidence type="ECO:0000256" key="3">
    <source>
        <dbReference type="ARBA" id="ARBA00022679"/>
    </source>
</evidence>
<feature type="region of interest" description="Disordered" evidence="7">
    <location>
        <begin position="1"/>
        <end position="52"/>
    </location>
</feature>
<dbReference type="InterPro" id="IPR036936">
    <property type="entry name" value="CRIB_dom_sf"/>
</dbReference>
<protein>
    <recommendedName>
        <fullName evidence="1">non-specific serine/threonine protein kinase</fullName>
        <ecNumber evidence="1">2.7.11.1</ecNumber>
    </recommendedName>
</protein>
<evidence type="ECO:0000256" key="7">
    <source>
        <dbReference type="SAM" id="MobiDB-lite"/>
    </source>
</evidence>
<keyword evidence="5 9" id="KW-0418">Kinase</keyword>
<dbReference type="Pfam" id="PF00786">
    <property type="entry name" value="PBD"/>
    <property type="match status" value="1"/>
</dbReference>
<evidence type="ECO:0000256" key="1">
    <source>
        <dbReference type="ARBA" id="ARBA00012513"/>
    </source>
</evidence>
<keyword evidence="4" id="KW-0547">Nucleotide-binding</keyword>
<gene>
    <name evidence="9" type="ORF">AKAME5_000115200</name>
</gene>
<sequence>MNSSSRDSSSVNHASKPLPMAPEEKNKKVRLRSIFPGGDKTNKKKEKERPEISLPSDFEHTIHVGFDAVTGEFTGIPEQWARLLQTSNITKLEQKKNPQAVLDVLKFYDSKETVNNQKYMSFTSGDKSAHGYIAANTLNRLLSSGPPVSLRTCSALFDKGAKTSSSEPPIAPPVSEEEDEEEEEEEEEEEDEDDDDELPPVIAPRPEHTKSIYTRSVMDPPKPPTPVKEVLTPPESQVQPENTSNTMYRHTDRQRKKSKMTDEEILERLRSIVSVGDPKKKYTRFEKIGQGCSDQTCKDEGSDCGLQRADLAFCGSDHSRAEQAQYSMVERSLMQGLRGGSIFLKLAKPPAWTPDCSCDEAIKEQQSPGSAPSVRTSRLGAPARQKGSWDLGCTGVAGRTVTAQGGGGWDGGKMQTYTGDSIKDKRPQASYVERHLVLQPLSPCC</sequence>
<dbReference type="SMART" id="SM00285">
    <property type="entry name" value="PBD"/>
    <property type="match status" value="1"/>
</dbReference>
<keyword evidence="6" id="KW-0067">ATP-binding</keyword>
<feature type="domain" description="CRIB" evidence="8">
    <location>
        <begin position="52"/>
        <end position="65"/>
    </location>
</feature>
<dbReference type="EMBL" id="BRZM01000003">
    <property type="protein sequence ID" value="GLD46873.1"/>
    <property type="molecule type" value="Genomic_DNA"/>
</dbReference>
<evidence type="ECO:0000313" key="9">
    <source>
        <dbReference type="EMBL" id="GLD46873.1"/>
    </source>
</evidence>
<accession>A0AAD3M3A4</accession>
<dbReference type="InterPro" id="IPR033923">
    <property type="entry name" value="PAK_BD"/>
</dbReference>
<dbReference type="Gene3D" id="3.30.200.20">
    <property type="entry name" value="Phosphorylase Kinase, domain 1"/>
    <property type="match status" value="1"/>
</dbReference>
<evidence type="ECO:0000256" key="2">
    <source>
        <dbReference type="ARBA" id="ARBA00022527"/>
    </source>
</evidence>
<dbReference type="InterPro" id="IPR000095">
    <property type="entry name" value="CRIB_dom"/>
</dbReference>
<reference evidence="9" key="1">
    <citation type="submission" date="2022-08" db="EMBL/GenBank/DDBJ databases">
        <title>Genome sequencing of akame (Lates japonicus).</title>
        <authorList>
            <person name="Hashiguchi Y."/>
            <person name="Takahashi H."/>
        </authorList>
    </citation>
    <scope>NUCLEOTIDE SEQUENCE</scope>
    <source>
        <strain evidence="9">Kochi</strain>
    </source>
</reference>
<dbReference type="PANTHER" id="PTHR45832">
    <property type="entry name" value="SERINE/THREONINE-PROTEIN KINASE SAMKA-RELATED-RELATED"/>
    <property type="match status" value="1"/>
</dbReference>